<dbReference type="GO" id="GO:0007020">
    <property type="term" value="P:microtubule nucleation"/>
    <property type="evidence" value="ECO:0007669"/>
    <property type="project" value="InterPro"/>
</dbReference>
<accession>M5GCS2</accession>
<proteinExistence type="inferred from homology"/>
<dbReference type="AlphaFoldDB" id="M5GCS2"/>
<dbReference type="InterPro" id="IPR059169">
    <property type="entry name" value="GCP5_N_ext"/>
</dbReference>
<evidence type="ECO:0000259" key="8">
    <source>
        <dbReference type="Pfam" id="PF17681"/>
    </source>
</evidence>
<dbReference type="Proteomes" id="UP000030653">
    <property type="component" value="Unassembled WGS sequence"/>
</dbReference>
<evidence type="ECO:0000256" key="2">
    <source>
        <dbReference type="ARBA" id="ARBA00022490"/>
    </source>
</evidence>
<comment type="similarity">
    <text evidence="1 5">Belongs to the TUBGCP family.</text>
</comment>
<dbReference type="Pfam" id="PF04130">
    <property type="entry name" value="GCP_C_terminal"/>
    <property type="match status" value="1"/>
</dbReference>
<dbReference type="InterPro" id="IPR042241">
    <property type="entry name" value="GCP_C_sf"/>
</dbReference>
<dbReference type="RefSeq" id="XP_040633284.1">
    <property type="nucleotide sequence ID" value="XM_040769563.1"/>
</dbReference>
<dbReference type="STRING" id="1858805.M5GCS2"/>
<dbReference type="GO" id="GO:0000930">
    <property type="term" value="C:gamma-tubulin complex"/>
    <property type="evidence" value="ECO:0007669"/>
    <property type="project" value="TreeGrafter"/>
</dbReference>
<feature type="domain" description="Gamma tubulin complex component protein N-terminal" evidence="8">
    <location>
        <begin position="300"/>
        <end position="602"/>
    </location>
</feature>
<evidence type="ECO:0000256" key="4">
    <source>
        <dbReference type="ARBA" id="ARBA00023212"/>
    </source>
</evidence>
<dbReference type="PANTHER" id="PTHR19302:SF33">
    <property type="entry name" value="GAMMA-TUBULIN COMPLEX COMPONENT 5"/>
    <property type="match status" value="1"/>
</dbReference>
<evidence type="ECO:0000256" key="5">
    <source>
        <dbReference type="RuleBase" id="RU363050"/>
    </source>
</evidence>
<sequence length="1027" mass="115347">MSAQSSQAVYREQLAETLVSQLTHVARDSDVDIFSTLCATMRRTLRNAKTGTVSDMFEMDNKFKGLIQKARIKSQDDLANALEHTYSALRADVEERLPMELGIKMATLPDHLQFLICLSLPPAPATHTYASIVLDKAKDPFRIPSALTWETIIAEEPFEGQHWEKLASEPHPGKGKRRSNSWSSSGSGDVLTGEDDLHSTPTSPSTTFSSIKKQQDNLEDFVSPSELAAATAQMELDDMLDRQYWKEHWRIDVDLHEPFDLSKAETLGPTLMGISARIYEVAGRFSVPSRGSFINEVDAVREVLLALQGLDNNLLVLRSSSEHGLPAVEIHRSAPLVVHLTSTTYFSLLTTFASAAVIPSRLHHFLGILGCRWRGSSHNPVSLTAEAFAQAVDEQIRSFRSWCSDKEHALCIAQAGGGPSIAVSLLSLSHEVEERISILSLLLDIVTQLHETASSEQGELEMMDEVIFGIPPLVLSSSLLDLLFAAYKTQYSLANEINAKILLQIFVAVAQPIWKATSDWLLEGKSGELRYEEDEVISIDTGDFFVRHDGEVLMSDPSFWRFAYTVHMLPRKKDDESIPAFLRSISADILAAGKAKALLIALEHGAAIVSAPRPLSDLLVQSKEELWEPRDLEAAVRQHLLPMCLLSQQQLYTIVVDTCRMWHHLAAIEDLYLFRRGDVMDDFADALFTRLDTRHIWFDFHAVNATFRDLLATRQQNNVDASLVRFWYTKPREDAAARMTRCLSGLSVTYEVPVPLLYLLTPDSLLKYSTIFALVMQVRRAKRLIDNIIVRRGLGSRLDLLEERPAEEMKNFFGLRSKLGWFLNTLTYFLYTTVIQSQLQTFHKTLEAARNLDEMIKLHDQHLESLSTRCLLSESTASLHRALLNVLDIALRFGDCYNALSSDPLDGARRVGVNQDRRKGRTRRQRRHLRKQDFVGYAEHIPHVSDSESSDSDVDEVPDVSFADQSMSLAAVSFADENLGTRVEHMSNELDKLVRYIRRGAEKLGAEGGQDSSSFEALSFSLCDWDL</sequence>
<protein>
    <recommendedName>
        <fullName evidence="5">Spindle pole body component</fullName>
    </recommendedName>
</protein>
<dbReference type="GO" id="GO:0000278">
    <property type="term" value="P:mitotic cell cycle"/>
    <property type="evidence" value="ECO:0007669"/>
    <property type="project" value="TreeGrafter"/>
</dbReference>
<evidence type="ECO:0000256" key="6">
    <source>
        <dbReference type="SAM" id="MobiDB-lite"/>
    </source>
</evidence>
<dbReference type="OMA" id="QHWEGAY"/>
<keyword evidence="4 5" id="KW-0206">Cytoskeleton</keyword>
<dbReference type="InterPro" id="IPR040457">
    <property type="entry name" value="GCP_C"/>
</dbReference>
<dbReference type="InterPro" id="IPR041470">
    <property type="entry name" value="GCP_N"/>
</dbReference>
<dbReference type="GO" id="GO:0051011">
    <property type="term" value="F:microtubule minus-end binding"/>
    <property type="evidence" value="ECO:0007669"/>
    <property type="project" value="TreeGrafter"/>
</dbReference>
<dbReference type="GeneID" id="63684625"/>
<evidence type="ECO:0000313" key="10">
    <source>
        <dbReference type="Proteomes" id="UP000030653"/>
    </source>
</evidence>
<evidence type="ECO:0000259" key="7">
    <source>
        <dbReference type="Pfam" id="PF04130"/>
    </source>
</evidence>
<comment type="subcellular location">
    <subcellularLocation>
        <location evidence="5">Cytoplasm</location>
        <location evidence="5">Cytoskeleton</location>
        <location evidence="5">Microtubule organizing center</location>
    </subcellularLocation>
</comment>
<dbReference type="GO" id="GO:0005874">
    <property type="term" value="C:microtubule"/>
    <property type="evidence" value="ECO:0007669"/>
    <property type="project" value="UniProtKB-KW"/>
</dbReference>
<feature type="region of interest" description="Disordered" evidence="6">
    <location>
        <begin position="163"/>
        <end position="211"/>
    </location>
</feature>
<feature type="compositionally biased region" description="Low complexity" evidence="6">
    <location>
        <begin position="199"/>
        <end position="210"/>
    </location>
</feature>
<dbReference type="GO" id="GO:0051321">
    <property type="term" value="P:meiotic cell cycle"/>
    <property type="evidence" value="ECO:0007669"/>
    <property type="project" value="TreeGrafter"/>
</dbReference>
<dbReference type="Gene3D" id="1.20.120.1900">
    <property type="entry name" value="Gamma-tubulin complex, C-terminal domain"/>
    <property type="match status" value="1"/>
</dbReference>
<dbReference type="Pfam" id="PF17681">
    <property type="entry name" value="GCP_N_terminal"/>
    <property type="match status" value="1"/>
</dbReference>
<keyword evidence="2 5" id="KW-0963">Cytoplasm</keyword>
<evidence type="ECO:0000256" key="3">
    <source>
        <dbReference type="ARBA" id="ARBA00022701"/>
    </source>
</evidence>
<dbReference type="GO" id="GO:0051225">
    <property type="term" value="P:spindle assembly"/>
    <property type="evidence" value="ECO:0007669"/>
    <property type="project" value="TreeGrafter"/>
</dbReference>
<keyword evidence="10" id="KW-1185">Reference proteome</keyword>
<gene>
    <name evidence="9" type="ORF">DACRYDRAFT_113103</name>
</gene>
<dbReference type="GO" id="GO:0031122">
    <property type="term" value="P:cytoplasmic microtubule organization"/>
    <property type="evidence" value="ECO:0007669"/>
    <property type="project" value="TreeGrafter"/>
</dbReference>
<reference evidence="9 10" key="1">
    <citation type="journal article" date="2012" name="Science">
        <title>The Paleozoic origin of enzymatic lignin decomposition reconstructed from 31 fungal genomes.</title>
        <authorList>
            <person name="Floudas D."/>
            <person name="Binder M."/>
            <person name="Riley R."/>
            <person name="Barry K."/>
            <person name="Blanchette R.A."/>
            <person name="Henrissat B."/>
            <person name="Martinez A.T."/>
            <person name="Otillar R."/>
            <person name="Spatafora J.W."/>
            <person name="Yadav J.S."/>
            <person name="Aerts A."/>
            <person name="Benoit I."/>
            <person name="Boyd A."/>
            <person name="Carlson A."/>
            <person name="Copeland A."/>
            <person name="Coutinho P.M."/>
            <person name="de Vries R.P."/>
            <person name="Ferreira P."/>
            <person name="Findley K."/>
            <person name="Foster B."/>
            <person name="Gaskell J."/>
            <person name="Glotzer D."/>
            <person name="Gorecki P."/>
            <person name="Heitman J."/>
            <person name="Hesse C."/>
            <person name="Hori C."/>
            <person name="Igarashi K."/>
            <person name="Jurgens J.A."/>
            <person name="Kallen N."/>
            <person name="Kersten P."/>
            <person name="Kohler A."/>
            <person name="Kuees U."/>
            <person name="Kumar T.K.A."/>
            <person name="Kuo A."/>
            <person name="LaButti K."/>
            <person name="Larrondo L.F."/>
            <person name="Lindquist E."/>
            <person name="Ling A."/>
            <person name="Lombard V."/>
            <person name="Lucas S."/>
            <person name="Lundell T."/>
            <person name="Martin R."/>
            <person name="McLaughlin D.J."/>
            <person name="Morgenstern I."/>
            <person name="Morin E."/>
            <person name="Murat C."/>
            <person name="Nagy L.G."/>
            <person name="Nolan M."/>
            <person name="Ohm R.A."/>
            <person name="Patyshakuliyeva A."/>
            <person name="Rokas A."/>
            <person name="Ruiz-Duenas F.J."/>
            <person name="Sabat G."/>
            <person name="Salamov A."/>
            <person name="Samejima M."/>
            <person name="Schmutz J."/>
            <person name="Slot J.C."/>
            <person name="St John F."/>
            <person name="Stenlid J."/>
            <person name="Sun H."/>
            <person name="Sun S."/>
            <person name="Syed K."/>
            <person name="Tsang A."/>
            <person name="Wiebenga A."/>
            <person name="Young D."/>
            <person name="Pisabarro A."/>
            <person name="Eastwood D.C."/>
            <person name="Martin F."/>
            <person name="Cullen D."/>
            <person name="Grigoriev I.V."/>
            <person name="Hibbett D.S."/>
        </authorList>
    </citation>
    <scope>NUCLEOTIDE SEQUENCE [LARGE SCALE GENOMIC DNA]</scope>
    <source>
        <strain evidence="9 10">DJM-731 SS1</strain>
    </source>
</reference>
<dbReference type="InterPro" id="IPR007259">
    <property type="entry name" value="GCP"/>
</dbReference>
<name>M5GCS2_DACPD</name>
<dbReference type="CDD" id="cd22572">
    <property type="entry name" value="GCP5_NTD"/>
    <property type="match status" value="1"/>
</dbReference>
<keyword evidence="3 5" id="KW-0493">Microtubule</keyword>
<dbReference type="PANTHER" id="PTHR19302">
    <property type="entry name" value="GAMMA TUBULIN COMPLEX PROTEIN"/>
    <property type="match status" value="1"/>
</dbReference>
<dbReference type="GO" id="GO:0000922">
    <property type="term" value="C:spindle pole"/>
    <property type="evidence" value="ECO:0007669"/>
    <property type="project" value="InterPro"/>
</dbReference>
<dbReference type="EMBL" id="JH795855">
    <property type="protein sequence ID" value="EJU06390.1"/>
    <property type="molecule type" value="Genomic_DNA"/>
</dbReference>
<organism evidence="9 10">
    <name type="scientific">Dacryopinax primogenitus (strain DJM 731)</name>
    <name type="common">Brown rot fungus</name>
    <dbReference type="NCBI Taxonomy" id="1858805"/>
    <lineage>
        <taxon>Eukaryota</taxon>
        <taxon>Fungi</taxon>
        <taxon>Dikarya</taxon>
        <taxon>Basidiomycota</taxon>
        <taxon>Agaricomycotina</taxon>
        <taxon>Dacrymycetes</taxon>
        <taxon>Dacrymycetales</taxon>
        <taxon>Dacrymycetaceae</taxon>
        <taxon>Dacryopinax</taxon>
    </lineage>
</organism>
<dbReference type="OrthoDB" id="66546at2759"/>
<dbReference type="HOGENOM" id="CLU_286852_0_0_1"/>
<evidence type="ECO:0000256" key="1">
    <source>
        <dbReference type="ARBA" id="ARBA00010337"/>
    </source>
</evidence>
<feature type="compositionally biased region" description="Basic and acidic residues" evidence="6">
    <location>
        <begin position="163"/>
        <end position="172"/>
    </location>
</feature>
<dbReference type="GO" id="GO:0043015">
    <property type="term" value="F:gamma-tubulin binding"/>
    <property type="evidence" value="ECO:0007669"/>
    <property type="project" value="InterPro"/>
</dbReference>
<dbReference type="GO" id="GO:0005816">
    <property type="term" value="C:spindle pole body"/>
    <property type="evidence" value="ECO:0007669"/>
    <property type="project" value="UniProtKB-ARBA"/>
</dbReference>
<feature type="domain" description="Gamma tubulin complex component C-terminal" evidence="7">
    <location>
        <begin position="663"/>
        <end position="927"/>
    </location>
</feature>
<evidence type="ECO:0000313" key="9">
    <source>
        <dbReference type="EMBL" id="EJU06390.1"/>
    </source>
</evidence>